<name>A0A0B7AFL9_9EUPU</name>
<feature type="non-terminal residue" evidence="1">
    <location>
        <position position="53"/>
    </location>
</feature>
<reference evidence="1" key="1">
    <citation type="submission" date="2014-12" db="EMBL/GenBank/DDBJ databases">
        <title>Insight into the proteome of Arion vulgaris.</title>
        <authorList>
            <person name="Aradska J."/>
            <person name="Bulat T."/>
            <person name="Smidak R."/>
            <person name="Sarate P."/>
            <person name="Gangsoo J."/>
            <person name="Sialana F."/>
            <person name="Bilban M."/>
            <person name="Lubec G."/>
        </authorList>
    </citation>
    <scope>NUCLEOTIDE SEQUENCE</scope>
    <source>
        <tissue evidence="1">Skin</tissue>
    </source>
</reference>
<organism evidence="1">
    <name type="scientific">Arion vulgaris</name>
    <dbReference type="NCBI Taxonomy" id="1028688"/>
    <lineage>
        <taxon>Eukaryota</taxon>
        <taxon>Metazoa</taxon>
        <taxon>Spiralia</taxon>
        <taxon>Lophotrochozoa</taxon>
        <taxon>Mollusca</taxon>
        <taxon>Gastropoda</taxon>
        <taxon>Heterobranchia</taxon>
        <taxon>Euthyneura</taxon>
        <taxon>Panpulmonata</taxon>
        <taxon>Eupulmonata</taxon>
        <taxon>Stylommatophora</taxon>
        <taxon>Helicina</taxon>
        <taxon>Arionoidea</taxon>
        <taxon>Arionidae</taxon>
        <taxon>Arion</taxon>
    </lineage>
</organism>
<accession>A0A0B7AFL9</accession>
<dbReference type="EMBL" id="HACG01032693">
    <property type="protein sequence ID" value="CEK79558.1"/>
    <property type="molecule type" value="Transcribed_RNA"/>
</dbReference>
<protein>
    <submittedName>
        <fullName evidence="1">Uncharacterized protein</fullName>
    </submittedName>
</protein>
<gene>
    <name evidence="1" type="primary">ORF116137</name>
</gene>
<sequence>MCLQLSPTSSPYETRIKLGTQQVKRLVHTIKTMSQREFTMQSKLDEQTKKHKA</sequence>
<dbReference type="AlphaFoldDB" id="A0A0B7AFL9"/>
<evidence type="ECO:0000313" key="1">
    <source>
        <dbReference type="EMBL" id="CEK79558.1"/>
    </source>
</evidence>
<proteinExistence type="predicted"/>